<dbReference type="AlphaFoldDB" id="A0A645GRM9"/>
<dbReference type="InterPro" id="IPR052722">
    <property type="entry name" value="PgpH_phosphodiesterase"/>
</dbReference>
<dbReference type="PANTHER" id="PTHR36442:SF1">
    <property type="entry name" value="CYCLIC-DI-AMP PHOSPHODIESTERASE PGPH"/>
    <property type="match status" value="1"/>
</dbReference>
<reference evidence="2" key="1">
    <citation type="submission" date="2019-08" db="EMBL/GenBank/DDBJ databases">
        <authorList>
            <person name="Kucharzyk K."/>
            <person name="Murdoch R.W."/>
            <person name="Higgins S."/>
            <person name="Loffler F."/>
        </authorList>
    </citation>
    <scope>NUCLEOTIDE SEQUENCE</scope>
</reference>
<proteinExistence type="predicted"/>
<sequence length="112" mass="12530">MLADASEAAVRSISKPNINRIEAMVRKIIRERLNDGQLDECDLTLKDLNTIGDVFIRVLSSMFHSRIEYPEAVKELEKRKSKNGNCNKQSSTKDECNAANGANNEGSTRKDC</sequence>
<name>A0A645GRM9_9ZZZZ</name>
<organism evidence="2">
    <name type="scientific">bioreactor metagenome</name>
    <dbReference type="NCBI Taxonomy" id="1076179"/>
    <lineage>
        <taxon>unclassified sequences</taxon>
        <taxon>metagenomes</taxon>
        <taxon>ecological metagenomes</taxon>
    </lineage>
</organism>
<gene>
    <name evidence="2" type="ORF">SDC9_176848</name>
</gene>
<accession>A0A645GRM9</accession>
<evidence type="ECO:0000256" key="1">
    <source>
        <dbReference type="SAM" id="MobiDB-lite"/>
    </source>
</evidence>
<dbReference type="PANTHER" id="PTHR36442">
    <property type="entry name" value="CYCLIC-DI-AMP PHOSPHODIESTERASE PGPH"/>
    <property type="match status" value="1"/>
</dbReference>
<evidence type="ECO:0000313" key="2">
    <source>
        <dbReference type="EMBL" id="MPN29395.1"/>
    </source>
</evidence>
<feature type="region of interest" description="Disordered" evidence="1">
    <location>
        <begin position="78"/>
        <end position="112"/>
    </location>
</feature>
<dbReference type="EMBL" id="VSSQ01080071">
    <property type="protein sequence ID" value="MPN29395.1"/>
    <property type="molecule type" value="Genomic_DNA"/>
</dbReference>
<protein>
    <submittedName>
        <fullName evidence="2">Uncharacterized protein</fullName>
    </submittedName>
</protein>
<comment type="caution">
    <text evidence="2">The sequence shown here is derived from an EMBL/GenBank/DDBJ whole genome shotgun (WGS) entry which is preliminary data.</text>
</comment>